<name>A0A4Y3QR05_MICTE</name>
<organism evidence="10 11">
    <name type="scientific">Microbacterium testaceum</name>
    <name type="common">Aureobacterium testaceum</name>
    <name type="synonym">Brevibacterium testaceum</name>
    <dbReference type="NCBI Taxonomy" id="2033"/>
    <lineage>
        <taxon>Bacteria</taxon>
        <taxon>Bacillati</taxon>
        <taxon>Actinomycetota</taxon>
        <taxon>Actinomycetes</taxon>
        <taxon>Micrococcales</taxon>
        <taxon>Microbacteriaceae</taxon>
        <taxon>Microbacterium</taxon>
    </lineage>
</organism>
<evidence type="ECO:0000313" key="11">
    <source>
        <dbReference type="Proteomes" id="UP000319525"/>
    </source>
</evidence>
<feature type="active site" description="Charge relay system" evidence="5">
    <location>
        <position position="62"/>
    </location>
</feature>
<dbReference type="AlphaFoldDB" id="A0A4Y3QR05"/>
<keyword evidence="7" id="KW-0472">Membrane</keyword>
<feature type="active site" description="Charge relay system" evidence="5">
    <location>
        <position position="102"/>
    </location>
</feature>
<keyword evidence="8" id="KW-0732">Signal</keyword>
<dbReference type="RefSeq" id="WP_141378262.1">
    <property type="nucleotide sequence ID" value="NZ_BJML01000012.1"/>
</dbReference>
<feature type="region of interest" description="Disordered" evidence="6">
    <location>
        <begin position="362"/>
        <end position="395"/>
    </location>
</feature>
<keyword evidence="7" id="KW-0812">Transmembrane</keyword>
<evidence type="ECO:0000256" key="4">
    <source>
        <dbReference type="ARBA" id="ARBA00022825"/>
    </source>
</evidence>
<evidence type="ECO:0000256" key="1">
    <source>
        <dbReference type="ARBA" id="ARBA00011073"/>
    </source>
</evidence>
<feature type="chain" id="PRO_5039444518" description="Peptidase S8/S53 domain-containing protein" evidence="8">
    <location>
        <begin position="28"/>
        <end position="435"/>
    </location>
</feature>
<evidence type="ECO:0000256" key="8">
    <source>
        <dbReference type="SAM" id="SignalP"/>
    </source>
</evidence>
<dbReference type="InterPro" id="IPR051048">
    <property type="entry name" value="Peptidase_S8/S53_subtilisin"/>
</dbReference>
<dbReference type="PROSITE" id="PS51257">
    <property type="entry name" value="PROKAR_LIPOPROTEIN"/>
    <property type="match status" value="1"/>
</dbReference>
<reference evidence="10 11" key="1">
    <citation type="submission" date="2019-06" db="EMBL/GenBank/DDBJ databases">
        <title>Whole genome shotgun sequence of Microbacterium testaceum NBRC 12675.</title>
        <authorList>
            <person name="Hosoyama A."/>
            <person name="Uohara A."/>
            <person name="Ohji S."/>
            <person name="Ichikawa N."/>
        </authorList>
    </citation>
    <scope>NUCLEOTIDE SEQUENCE [LARGE SCALE GENOMIC DNA]</scope>
    <source>
        <strain evidence="10 11">NBRC 12675</strain>
    </source>
</reference>
<dbReference type="GO" id="GO:0006508">
    <property type="term" value="P:proteolysis"/>
    <property type="evidence" value="ECO:0007669"/>
    <property type="project" value="UniProtKB-KW"/>
</dbReference>
<comment type="caution">
    <text evidence="10">The sequence shown here is derived from an EMBL/GenBank/DDBJ whole genome shotgun (WGS) entry which is preliminary data.</text>
</comment>
<gene>
    <name evidence="10" type="ORF">MTE01_30580</name>
</gene>
<dbReference type="Pfam" id="PF00082">
    <property type="entry name" value="Peptidase_S8"/>
    <property type="match status" value="1"/>
</dbReference>
<evidence type="ECO:0000256" key="3">
    <source>
        <dbReference type="ARBA" id="ARBA00022801"/>
    </source>
</evidence>
<accession>A0A4Y3QR05</accession>
<dbReference type="Proteomes" id="UP000319525">
    <property type="component" value="Unassembled WGS sequence"/>
</dbReference>
<dbReference type="OrthoDB" id="3644449at2"/>
<dbReference type="SUPFAM" id="SSF52743">
    <property type="entry name" value="Subtilisin-like"/>
    <property type="match status" value="1"/>
</dbReference>
<dbReference type="GeneID" id="57145734"/>
<feature type="transmembrane region" description="Helical" evidence="7">
    <location>
        <begin position="399"/>
        <end position="423"/>
    </location>
</feature>
<sequence>MSRRRLPGRIAAATLTALILGCGSVSAAAADTPKTWWYDAYGMEAIHAEGWTGKGAKIAVIDGNINPNLPAFAGRNLTVDTRSLCAENPQPTTAEVTEDSVHGTTLAAQIIGTGDGPGGVKGIAPDAEVMFYSFGTRNGETCTASEYADSLSPGALGVQRAIDAGAQIVTTSVLIAARPGDADVIANAIAKGVIIISATPNPTTVKGAGRGLGGFRGVTTAAAVDSTGALQKSPDGTPFALSWTTLVAPGVDLPTVGDTNGSWNQAETASGSSFAAPLVAGMLALVKQKYPDATGNQLIQSAIHNTGQKDHELAFDAASGFGYGLAWPAHFLRENPSQYPDENPLLAEDDMQPTDAKIASAVQRGSTYPPAVQADSSAGPADPRSGDASPQTQTTDTSWLPATIFTTLVIAVIAAAVIALVAVTRIRKKRAGAEQ</sequence>
<keyword evidence="3 5" id="KW-0378">Hydrolase</keyword>
<feature type="active site" description="Charge relay system" evidence="5">
    <location>
        <position position="273"/>
    </location>
</feature>
<dbReference type="PROSITE" id="PS51892">
    <property type="entry name" value="SUBTILASE"/>
    <property type="match status" value="1"/>
</dbReference>
<evidence type="ECO:0000256" key="5">
    <source>
        <dbReference type="PROSITE-ProRule" id="PRU01240"/>
    </source>
</evidence>
<dbReference type="PRINTS" id="PR00723">
    <property type="entry name" value="SUBTILISIN"/>
</dbReference>
<keyword evidence="4 5" id="KW-0720">Serine protease</keyword>
<evidence type="ECO:0000256" key="6">
    <source>
        <dbReference type="SAM" id="MobiDB-lite"/>
    </source>
</evidence>
<dbReference type="PANTHER" id="PTHR43399">
    <property type="entry name" value="SUBTILISIN-RELATED"/>
    <property type="match status" value="1"/>
</dbReference>
<keyword evidence="7" id="KW-1133">Transmembrane helix</keyword>
<keyword evidence="2 5" id="KW-0645">Protease</keyword>
<feature type="domain" description="Peptidase S8/S53" evidence="9">
    <location>
        <begin position="53"/>
        <end position="322"/>
    </location>
</feature>
<dbReference type="PANTHER" id="PTHR43399:SF4">
    <property type="entry name" value="CELL WALL-ASSOCIATED PROTEASE"/>
    <property type="match status" value="1"/>
</dbReference>
<comment type="similarity">
    <text evidence="1 5">Belongs to the peptidase S8 family.</text>
</comment>
<evidence type="ECO:0000259" key="9">
    <source>
        <dbReference type="Pfam" id="PF00082"/>
    </source>
</evidence>
<dbReference type="GO" id="GO:0004252">
    <property type="term" value="F:serine-type endopeptidase activity"/>
    <property type="evidence" value="ECO:0007669"/>
    <property type="project" value="UniProtKB-UniRule"/>
</dbReference>
<evidence type="ECO:0000256" key="2">
    <source>
        <dbReference type="ARBA" id="ARBA00022670"/>
    </source>
</evidence>
<evidence type="ECO:0000256" key="7">
    <source>
        <dbReference type="SAM" id="Phobius"/>
    </source>
</evidence>
<feature type="signal peptide" evidence="8">
    <location>
        <begin position="1"/>
        <end position="27"/>
    </location>
</feature>
<dbReference type="Gene3D" id="3.40.50.200">
    <property type="entry name" value="Peptidase S8/S53 domain"/>
    <property type="match status" value="1"/>
</dbReference>
<proteinExistence type="inferred from homology"/>
<dbReference type="InterPro" id="IPR000209">
    <property type="entry name" value="Peptidase_S8/S53_dom"/>
</dbReference>
<dbReference type="InterPro" id="IPR036852">
    <property type="entry name" value="Peptidase_S8/S53_dom_sf"/>
</dbReference>
<evidence type="ECO:0000313" key="10">
    <source>
        <dbReference type="EMBL" id="GEB47113.1"/>
    </source>
</evidence>
<dbReference type="EMBL" id="BJML01000012">
    <property type="protein sequence ID" value="GEB47113.1"/>
    <property type="molecule type" value="Genomic_DNA"/>
</dbReference>
<protein>
    <recommendedName>
        <fullName evidence="9">Peptidase S8/S53 domain-containing protein</fullName>
    </recommendedName>
</protein>
<dbReference type="InterPro" id="IPR015500">
    <property type="entry name" value="Peptidase_S8_subtilisin-rel"/>
</dbReference>